<evidence type="ECO:0000256" key="1">
    <source>
        <dbReference type="SAM" id="MobiDB-lite"/>
    </source>
</evidence>
<evidence type="ECO:0000313" key="3">
    <source>
        <dbReference type="EMBL" id="MDO3395543.1"/>
    </source>
</evidence>
<gene>
    <name evidence="3" type="ORF">QWJ41_07445</name>
</gene>
<keyword evidence="4" id="KW-1185">Reference proteome</keyword>
<dbReference type="RefSeq" id="WP_302706930.1">
    <property type="nucleotide sequence ID" value="NZ_JAULSC010000005.1"/>
</dbReference>
<feature type="region of interest" description="Disordered" evidence="1">
    <location>
        <begin position="1"/>
        <end position="40"/>
    </location>
</feature>
<protein>
    <submittedName>
        <fullName evidence="3">Uncharacterized protein</fullName>
    </submittedName>
</protein>
<organism evidence="3 4">
    <name type="scientific">Nocardioides cremeus</name>
    <dbReference type="NCBI Taxonomy" id="3058044"/>
    <lineage>
        <taxon>Bacteria</taxon>
        <taxon>Bacillati</taxon>
        <taxon>Actinomycetota</taxon>
        <taxon>Actinomycetes</taxon>
        <taxon>Propionibacteriales</taxon>
        <taxon>Nocardioidaceae</taxon>
        <taxon>Nocardioides</taxon>
    </lineage>
</organism>
<keyword evidence="2" id="KW-0812">Transmembrane</keyword>
<sequence length="148" mass="15478">MALGKLGKRTEKGSEKGSDESTEKGAEKGAGKESTAAAATAKRGRSSMSVAALRSRVGTLVWTVFVLLALVLAVGALLIAIDANRDNGLVSFVLDLADGVDLGVFSRENGIREFDGSNAETKNALFNWGLGAVAYLVVGRLLERVIKP</sequence>
<proteinExistence type="predicted"/>
<dbReference type="Proteomes" id="UP001168363">
    <property type="component" value="Unassembled WGS sequence"/>
</dbReference>
<evidence type="ECO:0000256" key="2">
    <source>
        <dbReference type="SAM" id="Phobius"/>
    </source>
</evidence>
<keyword evidence="2" id="KW-0472">Membrane</keyword>
<reference evidence="3" key="1">
    <citation type="submission" date="2023-06" db="EMBL/GenBank/DDBJ databases">
        <title>Genome sequence of Nocardioides sp. SOB44.</title>
        <authorList>
            <person name="Zhang G."/>
        </authorList>
    </citation>
    <scope>NUCLEOTIDE SEQUENCE</scope>
    <source>
        <strain evidence="3">SOB44</strain>
    </source>
</reference>
<evidence type="ECO:0000313" key="4">
    <source>
        <dbReference type="Proteomes" id="UP001168363"/>
    </source>
</evidence>
<feature type="transmembrane region" description="Helical" evidence="2">
    <location>
        <begin position="57"/>
        <end position="81"/>
    </location>
</feature>
<keyword evidence="2" id="KW-1133">Transmembrane helix</keyword>
<feature type="transmembrane region" description="Helical" evidence="2">
    <location>
        <begin position="125"/>
        <end position="142"/>
    </location>
</feature>
<comment type="caution">
    <text evidence="3">The sequence shown here is derived from an EMBL/GenBank/DDBJ whole genome shotgun (WGS) entry which is preliminary data.</text>
</comment>
<feature type="compositionally biased region" description="Basic and acidic residues" evidence="1">
    <location>
        <begin position="8"/>
        <end position="31"/>
    </location>
</feature>
<name>A0ABT8TNK2_9ACTN</name>
<accession>A0ABT8TNK2</accession>
<dbReference type="EMBL" id="JAULSC010000005">
    <property type="protein sequence ID" value="MDO3395543.1"/>
    <property type="molecule type" value="Genomic_DNA"/>
</dbReference>